<dbReference type="Proteomes" id="UP000317685">
    <property type="component" value="Unassembled WGS sequence"/>
</dbReference>
<organism evidence="2 3">
    <name type="scientific">Micromonospora taraxaci</name>
    <dbReference type="NCBI Taxonomy" id="1316803"/>
    <lineage>
        <taxon>Bacteria</taxon>
        <taxon>Bacillati</taxon>
        <taxon>Actinomycetota</taxon>
        <taxon>Actinomycetes</taxon>
        <taxon>Micromonosporales</taxon>
        <taxon>Micromonosporaceae</taxon>
        <taxon>Micromonospora</taxon>
    </lineage>
</organism>
<feature type="region of interest" description="Disordered" evidence="1">
    <location>
        <begin position="1"/>
        <end position="56"/>
    </location>
</feature>
<feature type="compositionally biased region" description="Low complexity" evidence="1">
    <location>
        <begin position="306"/>
        <end position="316"/>
    </location>
</feature>
<feature type="region of interest" description="Disordered" evidence="1">
    <location>
        <begin position="145"/>
        <end position="316"/>
    </location>
</feature>
<reference evidence="2 3" key="1">
    <citation type="submission" date="2019-06" db="EMBL/GenBank/DDBJ databases">
        <title>Sequencing the genomes of 1000 actinobacteria strains.</title>
        <authorList>
            <person name="Klenk H.-P."/>
        </authorList>
    </citation>
    <scope>NUCLEOTIDE SEQUENCE [LARGE SCALE GENOMIC DNA]</scope>
    <source>
        <strain evidence="2 3">DSM 45885</strain>
    </source>
</reference>
<proteinExistence type="predicted"/>
<evidence type="ECO:0000313" key="3">
    <source>
        <dbReference type="Proteomes" id="UP000317685"/>
    </source>
</evidence>
<feature type="compositionally biased region" description="Low complexity" evidence="1">
    <location>
        <begin position="193"/>
        <end position="204"/>
    </location>
</feature>
<feature type="compositionally biased region" description="Low complexity" evidence="1">
    <location>
        <begin position="164"/>
        <end position="186"/>
    </location>
</feature>
<dbReference type="AlphaFoldDB" id="A0A561W0C1"/>
<feature type="compositionally biased region" description="Pro residues" evidence="1">
    <location>
        <begin position="233"/>
        <end position="243"/>
    </location>
</feature>
<evidence type="ECO:0000256" key="1">
    <source>
        <dbReference type="SAM" id="MobiDB-lite"/>
    </source>
</evidence>
<dbReference type="EMBL" id="VIWZ01000001">
    <property type="protein sequence ID" value="TWG17313.1"/>
    <property type="molecule type" value="Genomic_DNA"/>
</dbReference>
<gene>
    <name evidence="2" type="ORF">FHU34_112654</name>
</gene>
<name>A0A561W0C1_9ACTN</name>
<comment type="caution">
    <text evidence="2">The sequence shown here is derived from an EMBL/GenBank/DDBJ whole genome shotgun (WGS) entry which is preliminary data.</text>
</comment>
<protein>
    <submittedName>
        <fullName evidence="2">Uncharacterized protein</fullName>
    </submittedName>
</protein>
<accession>A0A561W0C1</accession>
<keyword evidence="3" id="KW-1185">Reference proteome</keyword>
<feature type="region of interest" description="Disordered" evidence="1">
    <location>
        <begin position="74"/>
        <end position="97"/>
    </location>
</feature>
<evidence type="ECO:0000313" key="2">
    <source>
        <dbReference type="EMBL" id="TWG17313.1"/>
    </source>
</evidence>
<sequence length="316" mass="31479">MGGVVRVFRGQEPAHGTNGGRQGATARPATPDRNTGPNGVGDATSRSPRPMRLTHSLPAVALGAAAIGAALGADPAHAHQSTPLPSPTDLRPAHAPTSPNIVEELLPRVVESPLAIALPLPSAVPLPLPSAVPLPLPSSVPRPAVPLPSTSVKPPTAIPDLPRTPRTSPSPTSRVASPAASPAARPAAPPQPSSAAATVTVTVSRGDVHSAAGGRTRSADPPPATVAAAAAPTPGPPVRPDSGPPAFVLALATAPSGFGASGVDAPTSAAERPPPISPPSRGLTVAAVDMRATSRPVERGPPPPQQLLITQPRPRR</sequence>